<name>A0A1G1YHR8_9BACT</name>
<feature type="compositionally biased region" description="Basic and acidic residues" evidence="1">
    <location>
        <begin position="130"/>
        <end position="139"/>
    </location>
</feature>
<dbReference type="EMBL" id="MHIL01000011">
    <property type="protein sequence ID" value="OGY51903.1"/>
    <property type="molecule type" value="Genomic_DNA"/>
</dbReference>
<evidence type="ECO:0000313" key="2">
    <source>
        <dbReference type="EMBL" id="OGY51903.1"/>
    </source>
</evidence>
<dbReference type="Proteomes" id="UP000177310">
    <property type="component" value="Unassembled WGS sequence"/>
</dbReference>
<accession>A0A1G1YHR8</accession>
<comment type="caution">
    <text evidence="2">The sequence shown here is derived from an EMBL/GenBank/DDBJ whole genome shotgun (WGS) entry which is preliminary data.</text>
</comment>
<evidence type="ECO:0000313" key="3">
    <source>
        <dbReference type="Proteomes" id="UP000177310"/>
    </source>
</evidence>
<gene>
    <name evidence="2" type="ORF">A3J59_01015</name>
</gene>
<organism evidence="2 3">
    <name type="scientific">Candidatus Buchananbacteria bacterium RIFCSPHIGHO2_02_FULL_56_16</name>
    <dbReference type="NCBI Taxonomy" id="1797542"/>
    <lineage>
        <taxon>Bacteria</taxon>
        <taxon>Candidatus Buchananiibacteriota</taxon>
    </lineage>
</organism>
<feature type="region of interest" description="Disordered" evidence="1">
    <location>
        <begin position="130"/>
        <end position="171"/>
    </location>
</feature>
<evidence type="ECO:0000256" key="1">
    <source>
        <dbReference type="SAM" id="MobiDB-lite"/>
    </source>
</evidence>
<reference evidence="2 3" key="1">
    <citation type="journal article" date="2016" name="Nat. Commun.">
        <title>Thousands of microbial genomes shed light on interconnected biogeochemical processes in an aquifer system.</title>
        <authorList>
            <person name="Anantharaman K."/>
            <person name="Brown C.T."/>
            <person name="Hug L.A."/>
            <person name="Sharon I."/>
            <person name="Castelle C.J."/>
            <person name="Probst A.J."/>
            <person name="Thomas B.C."/>
            <person name="Singh A."/>
            <person name="Wilkins M.J."/>
            <person name="Karaoz U."/>
            <person name="Brodie E.L."/>
            <person name="Williams K.H."/>
            <person name="Hubbard S.S."/>
            <person name="Banfield J.F."/>
        </authorList>
    </citation>
    <scope>NUCLEOTIDE SEQUENCE [LARGE SCALE GENOMIC DNA]</scope>
</reference>
<protein>
    <submittedName>
        <fullName evidence="2">Uncharacterized protein</fullName>
    </submittedName>
</protein>
<proteinExistence type="predicted"/>
<dbReference type="AlphaFoldDB" id="A0A1G1YHR8"/>
<sequence>MSTLTGKNFKQLLSAKRSYLPKAVSKELKAAGMGKLLSTTRINQAQAIKTLRHLQAKKMQPATKRPQQLYTAAIKKQQTQTELVESEKRGRHVRAQIGLDIFEEIGQLERGIDPFSKRYHPGSVLGKRVIDEIEAERRKQQSKAQPDAAGSKKSPQKRPTPLDLPPAIDIG</sequence>